<name>A0ACA9MA80_9GLOM</name>
<proteinExistence type="predicted"/>
<sequence>MSYVSSLSGRYCQRLAKLSGGIAVIRVCAVEEGIVPGGGVTFLKSIKCLESLKPTNFDQQLGVNIIKTALQKPEKTIVDSAGEEGSVVVGKLIDDHGDNFNVVYDSANMSCLNHWA</sequence>
<feature type="non-terminal residue" evidence="1">
    <location>
        <position position="116"/>
    </location>
</feature>
<organism evidence="1 2">
    <name type="scientific">Racocetra persica</name>
    <dbReference type="NCBI Taxonomy" id="160502"/>
    <lineage>
        <taxon>Eukaryota</taxon>
        <taxon>Fungi</taxon>
        <taxon>Fungi incertae sedis</taxon>
        <taxon>Mucoromycota</taxon>
        <taxon>Glomeromycotina</taxon>
        <taxon>Glomeromycetes</taxon>
        <taxon>Diversisporales</taxon>
        <taxon>Gigasporaceae</taxon>
        <taxon>Racocetra</taxon>
    </lineage>
</organism>
<protein>
    <submittedName>
        <fullName evidence="1">18730_t:CDS:1</fullName>
    </submittedName>
</protein>
<evidence type="ECO:0000313" key="1">
    <source>
        <dbReference type="EMBL" id="CAG8578095.1"/>
    </source>
</evidence>
<gene>
    <name evidence="1" type="ORF">RPERSI_LOCUS5025</name>
</gene>
<comment type="caution">
    <text evidence="1">The sequence shown here is derived from an EMBL/GenBank/DDBJ whole genome shotgun (WGS) entry which is preliminary data.</text>
</comment>
<accession>A0ACA9MA80</accession>
<dbReference type="EMBL" id="CAJVQC010007357">
    <property type="protein sequence ID" value="CAG8578095.1"/>
    <property type="molecule type" value="Genomic_DNA"/>
</dbReference>
<dbReference type="Proteomes" id="UP000789920">
    <property type="component" value="Unassembled WGS sequence"/>
</dbReference>
<evidence type="ECO:0000313" key="2">
    <source>
        <dbReference type="Proteomes" id="UP000789920"/>
    </source>
</evidence>
<keyword evidence="2" id="KW-1185">Reference proteome</keyword>
<reference evidence="1" key="1">
    <citation type="submission" date="2021-06" db="EMBL/GenBank/DDBJ databases">
        <authorList>
            <person name="Kallberg Y."/>
            <person name="Tangrot J."/>
            <person name="Rosling A."/>
        </authorList>
    </citation>
    <scope>NUCLEOTIDE SEQUENCE</scope>
    <source>
        <strain evidence="1">MA461A</strain>
    </source>
</reference>